<dbReference type="Proteomes" id="UP001218188">
    <property type="component" value="Unassembled WGS sequence"/>
</dbReference>
<dbReference type="EMBL" id="JARJCM010000164">
    <property type="protein sequence ID" value="KAJ7024767.1"/>
    <property type="molecule type" value="Genomic_DNA"/>
</dbReference>
<name>A0AAD6SCK9_9AGAR</name>
<dbReference type="InterPro" id="IPR040258">
    <property type="entry name" value="Spt16"/>
</dbReference>
<evidence type="ECO:0000259" key="2">
    <source>
        <dbReference type="SMART" id="SM01285"/>
    </source>
</evidence>
<reference evidence="3" key="1">
    <citation type="submission" date="2023-03" db="EMBL/GenBank/DDBJ databases">
        <title>Massive genome expansion in bonnet fungi (Mycena s.s.) driven by repeated elements and novel gene families across ecological guilds.</title>
        <authorList>
            <consortium name="Lawrence Berkeley National Laboratory"/>
            <person name="Harder C.B."/>
            <person name="Miyauchi S."/>
            <person name="Viragh M."/>
            <person name="Kuo A."/>
            <person name="Thoen E."/>
            <person name="Andreopoulos B."/>
            <person name="Lu D."/>
            <person name="Skrede I."/>
            <person name="Drula E."/>
            <person name="Henrissat B."/>
            <person name="Morin E."/>
            <person name="Kohler A."/>
            <person name="Barry K."/>
            <person name="LaButti K."/>
            <person name="Morin E."/>
            <person name="Salamov A."/>
            <person name="Lipzen A."/>
            <person name="Mereny Z."/>
            <person name="Hegedus B."/>
            <person name="Baldrian P."/>
            <person name="Stursova M."/>
            <person name="Weitz H."/>
            <person name="Taylor A."/>
            <person name="Grigoriev I.V."/>
            <person name="Nagy L.G."/>
            <person name="Martin F."/>
            <person name="Kauserud H."/>
        </authorList>
    </citation>
    <scope>NUCLEOTIDE SEQUENCE</scope>
    <source>
        <strain evidence="3">CBHHK200</strain>
    </source>
</reference>
<dbReference type="InterPro" id="IPR029149">
    <property type="entry name" value="Creatin/AminoP/Spt16_N"/>
</dbReference>
<evidence type="ECO:0000313" key="3">
    <source>
        <dbReference type="EMBL" id="KAJ7024767.1"/>
    </source>
</evidence>
<comment type="subunit">
    <text evidence="1">Component of the FACT complex.</text>
</comment>
<keyword evidence="1" id="KW-0804">Transcription</keyword>
<dbReference type="SMART" id="SM01285">
    <property type="entry name" value="FACT-Spt16_Nlob"/>
    <property type="match status" value="1"/>
</dbReference>
<dbReference type="Gene3D" id="3.40.350.10">
    <property type="entry name" value="Creatinase/prolidase N-terminal domain"/>
    <property type="match status" value="1"/>
</dbReference>
<evidence type="ECO:0000256" key="1">
    <source>
        <dbReference type="RuleBase" id="RU367052"/>
    </source>
</evidence>
<dbReference type="GO" id="GO:0006368">
    <property type="term" value="P:transcription elongation by RNA polymerase II"/>
    <property type="evidence" value="ECO:0007669"/>
    <property type="project" value="TreeGrafter"/>
</dbReference>
<dbReference type="GO" id="GO:0035101">
    <property type="term" value="C:FACT complex"/>
    <property type="evidence" value="ECO:0007669"/>
    <property type="project" value="UniProtKB-UniRule"/>
</dbReference>
<dbReference type="InterPro" id="IPR029148">
    <property type="entry name" value="FACT-SPT16_Nlobe"/>
</dbReference>
<feature type="domain" description="FACT complex subunit SPT16 N-terminal lobe" evidence="2">
    <location>
        <begin position="2"/>
        <end position="126"/>
    </location>
</feature>
<dbReference type="Pfam" id="PF14826">
    <property type="entry name" value="FACT-Spt16_Nlob"/>
    <property type="match status" value="1"/>
</dbReference>
<dbReference type="PANTHER" id="PTHR13980">
    <property type="entry name" value="CDC68 RELATED"/>
    <property type="match status" value="1"/>
</dbReference>
<accession>A0AAD6SCK9</accession>
<comment type="subcellular location">
    <subcellularLocation>
        <location evidence="1">Nucleus</location>
    </subcellularLocation>
    <subcellularLocation>
        <location evidence="1">Chromosome</location>
    </subcellularLocation>
</comment>
<dbReference type="GO" id="GO:0006281">
    <property type="term" value="P:DNA repair"/>
    <property type="evidence" value="ECO:0007669"/>
    <property type="project" value="UniProtKB-UniRule"/>
</dbReference>
<evidence type="ECO:0000313" key="4">
    <source>
        <dbReference type="Proteomes" id="UP001218188"/>
    </source>
</evidence>
<dbReference type="GO" id="GO:0031491">
    <property type="term" value="F:nucleosome binding"/>
    <property type="evidence" value="ECO:0007669"/>
    <property type="project" value="TreeGrafter"/>
</dbReference>
<gene>
    <name evidence="3" type="ORF">C8F04DRAFT_151971</name>
</gene>
<keyword evidence="1" id="KW-0805">Transcription regulation</keyword>
<protein>
    <recommendedName>
        <fullName evidence="1">FACT complex subunit</fullName>
    </recommendedName>
</protein>
<dbReference type="PANTHER" id="PTHR13980:SF15">
    <property type="entry name" value="FACT COMPLEX SUBUNIT SPT16"/>
    <property type="match status" value="1"/>
</dbReference>
<dbReference type="AlphaFoldDB" id="A0AAD6SCK9"/>
<keyword evidence="1" id="KW-0227">DNA damage</keyword>
<comment type="caution">
    <text evidence="3">The sequence shown here is derived from an EMBL/GenBank/DDBJ whole genome shotgun (WGS) entry which is preliminary data.</text>
</comment>
<sequence>MAGVIPRSRGRAHTEGSFQTWLLGYEFPSTLILFEEQKITILCSASKAKILSQIEGPAGVVPVEILIKGKEPTDDALSRFFALYASKKRVGTLTKEAHRGKLVDEWKKLLADAAEKPELTDMSPALSAVMAVKDADELK</sequence>
<proteinExistence type="inferred from homology"/>
<comment type="similarity">
    <text evidence="1">Belongs to the peptidase M24 family. SPT16 subfamily.</text>
</comment>
<keyword evidence="1" id="KW-0158">Chromosome</keyword>
<keyword evidence="1" id="KW-0235">DNA replication</keyword>
<keyword evidence="4" id="KW-1185">Reference proteome</keyword>
<comment type="function">
    <text evidence="1">Component of the FACT complex, a general chromatin factor that acts to reorganize nucleosomes. The FACT complex is involved in multiple processes that require DNA as a template such as mRNA elongation, DNA replication and DNA repair. During transcription elongation the FACT complex acts as a histone chaperone that both destabilizes and restores nucleosomal structure. It facilitates the passage of RNA polymerase II and transcription by promoting the dissociation of one histone H2A-H2B dimer from the nucleosome, then subsequently promotes the reestablishment of the nucleosome following the passage of RNA polymerase II.</text>
</comment>
<dbReference type="GO" id="GO:0006260">
    <property type="term" value="P:DNA replication"/>
    <property type="evidence" value="ECO:0007669"/>
    <property type="project" value="UniProtKB-KW"/>
</dbReference>
<keyword evidence="1" id="KW-0539">Nucleus</keyword>
<keyword evidence="1" id="KW-0234">DNA repair</keyword>
<organism evidence="3 4">
    <name type="scientific">Mycena alexandri</name>
    <dbReference type="NCBI Taxonomy" id="1745969"/>
    <lineage>
        <taxon>Eukaryota</taxon>
        <taxon>Fungi</taxon>
        <taxon>Dikarya</taxon>
        <taxon>Basidiomycota</taxon>
        <taxon>Agaricomycotina</taxon>
        <taxon>Agaricomycetes</taxon>
        <taxon>Agaricomycetidae</taxon>
        <taxon>Agaricales</taxon>
        <taxon>Marasmiineae</taxon>
        <taxon>Mycenaceae</taxon>
        <taxon>Mycena</taxon>
    </lineage>
</organism>